<dbReference type="Proteomes" id="UP000014264">
    <property type="component" value="Unassembled WGS sequence"/>
</dbReference>
<name>A0A829GP81_LACPA</name>
<gene>
    <name evidence="2" type="ORF">Lpp14_09216</name>
</gene>
<proteinExistence type="predicted"/>
<feature type="transmembrane region" description="Helical" evidence="1">
    <location>
        <begin position="12"/>
        <end position="31"/>
    </location>
</feature>
<protein>
    <submittedName>
        <fullName evidence="2">ABC transporter-like protein</fullName>
    </submittedName>
</protein>
<evidence type="ECO:0000256" key="1">
    <source>
        <dbReference type="SAM" id="Phobius"/>
    </source>
</evidence>
<accession>A0A829GP81</accession>
<keyword evidence="1" id="KW-0472">Membrane</keyword>
<dbReference type="EMBL" id="ANJZ01000216">
    <property type="protein sequence ID" value="EPC62165.1"/>
    <property type="molecule type" value="Genomic_DNA"/>
</dbReference>
<evidence type="ECO:0000313" key="3">
    <source>
        <dbReference type="Proteomes" id="UP000014264"/>
    </source>
</evidence>
<evidence type="ECO:0000313" key="2">
    <source>
        <dbReference type="EMBL" id="EPC62165.1"/>
    </source>
</evidence>
<sequence length="43" mass="4721">MLKLAKKRMSGWAVIGAVLFMIVQVMSNLYLPNLTADIVNNGV</sequence>
<dbReference type="AlphaFoldDB" id="A0A829GP81"/>
<comment type="caution">
    <text evidence="2">The sequence shown here is derived from an EMBL/GenBank/DDBJ whole genome shotgun (WGS) entry which is preliminary data.</text>
</comment>
<keyword evidence="1" id="KW-1133">Transmembrane helix</keyword>
<feature type="non-terminal residue" evidence="2">
    <location>
        <position position="43"/>
    </location>
</feature>
<keyword evidence="1" id="KW-0812">Transmembrane</keyword>
<reference evidence="2 3" key="1">
    <citation type="journal article" date="2013" name="PLoS ONE">
        <title>Lactobacillus paracasei comparative genomics: towards species pan-genome definition and exploitation of diversity.</title>
        <authorList>
            <person name="Smokvina T."/>
            <person name="Wels M."/>
            <person name="Polka J."/>
            <person name="Chervaux C."/>
            <person name="Brisse S."/>
            <person name="Boekhorst J."/>
            <person name="van Hylckama Vlieg J.E."/>
            <person name="Siezen R.J."/>
        </authorList>
    </citation>
    <scope>NUCLEOTIDE SEQUENCE [LARGE SCALE GENOMIC DNA]</scope>
    <source>
        <strain evidence="2 3">Lpp14</strain>
    </source>
</reference>
<organism evidence="2 3">
    <name type="scientific">Lacticaseibacillus paracasei subsp. paracasei Lpp14</name>
    <dbReference type="NCBI Taxonomy" id="1256204"/>
    <lineage>
        <taxon>Bacteria</taxon>
        <taxon>Bacillati</taxon>
        <taxon>Bacillota</taxon>
        <taxon>Bacilli</taxon>
        <taxon>Lactobacillales</taxon>
        <taxon>Lactobacillaceae</taxon>
        <taxon>Lacticaseibacillus</taxon>
    </lineage>
</organism>